<dbReference type="EMBL" id="ML119667">
    <property type="protein sequence ID" value="RPA83017.1"/>
    <property type="molecule type" value="Genomic_DNA"/>
</dbReference>
<accession>A0A3N4IC53</accession>
<dbReference type="Proteomes" id="UP000275078">
    <property type="component" value="Unassembled WGS sequence"/>
</dbReference>
<evidence type="ECO:0000313" key="3">
    <source>
        <dbReference type="Proteomes" id="UP000275078"/>
    </source>
</evidence>
<feature type="chain" id="PRO_5018330503" evidence="1">
    <location>
        <begin position="19"/>
        <end position="191"/>
    </location>
</feature>
<evidence type="ECO:0000313" key="2">
    <source>
        <dbReference type="EMBL" id="RPA83017.1"/>
    </source>
</evidence>
<feature type="signal peptide" evidence="1">
    <location>
        <begin position="1"/>
        <end position="18"/>
    </location>
</feature>
<organism evidence="2 3">
    <name type="scientific">Ascobolus immersus RN42</name>
    <dbReference type="NCBI Taxonomy" id="1160509"/>
    <lineage>
        <taxon>Eukaryota</taxon>
        <taxon>Fungi</taxon>
        <taxon>Dikarya</taxon>
        <taxon>Ascomycota</taxon>
        <taxon>Pezizomycotina</taxon>
        <taxon>Pezizomycetes</taxon>
        <taxon>Pezizales</taxon>
        <taxon>Ascobolaceae</taxon>
        <taxon>Ascobolus</taxon>
    </lineage>
</organism>
<gene>
    <name evidence="2" type="ORF">BJ508DRAFT_324898</name>
</gene>
<name>A0A3N4IC53_ASCIM</name>
<reference evidence="2 3" key="1">
    <citation type="journal article" date="2018" name="Nat. Ecol. Evol.">
        <title>Pezizomycetes genomes reveal the molecular basis of ectomycorrhizal truffle lifestyle.</title>
        <authorList>
            <person name="Murat C."/>
            <person name="Payen T."/>
            <person name="Noel B."/>
            <person name="Kuo A."/>
            <person name="Morin E."/>
            <person name="Chen J."/>
            <person name="Kohler A."/>
            <person name="Krizsan K."/>
            <person name="Balestrini R."/>
            <person name="Da Silva C."/>
            <person name="Montanini B."/>
            <person name="Hainaut M."/>
            <person name="Levati E."/>
            <person name="Barry K.W."/>
            <person name="Belfiori B."/>
            <person name="Cichocki N."/>
            <person name="Clum A."/>
            <person name="Dockter R.B."/>
            <person name="Fauchery L."/>
            <person name="Guy J."/>
            <person name="Iotti M."/>
            <person name="Le Tacon F."/>
            <person name="Lindquist E.A."/>
            <person name="Lipzen A."/>
            <person name="Malagnac F."/>
            <person name="Mello A."/>
            <person name="Molinier V."/>
            <person name="Miyauchi S."/>
            <person name="Poulain J."/>
            <person name="Riccioni C."/>
            <person name="Rubini A."/>
            <person name="Sitrit Y."/>
            <person name="Splivallo R."/>
            <person name="Traeger S."/>
            <person name="Wang M."/>
            <person name="Zifcakova L."/>
            <person name="Wipf D."/>
            <person name="Zambonelli A."/>
            <person name="Paolocci F."/>
            <person name="Nowrousian M."/>
            <person name="Ottonello S."/>
            <person name="Baldrian P."/>
            <person name="Spatafora J.W."/>
            <person name="Henrissat B."/>
            <person name="Nagy L.G."/>
            <person name="Aury J.M."/>
            <person name="Wincker P."/>
            <person name="Grigoriev I.V."/>
            <person name="Bonfante P."/>
            <person name="Martin F.M."/>
        </authorList>
    </citation>
    <scope>NUCLEOTIDE SEQUENCE [LARGE SCALE GENOMIC DNA]</scope>
    <source>
        <strain evidence="2 3">RN42</strain>
    </source>
</reference>
<sequence length="191" mass="21045">MNLPTLLLTLLAPTFTLAQELASIFFFVLPDCEAPNGATVACMDIPQGQCCSFVSGSGFLSSYLSGGNPVELIHKGYEEQGCPPNRGRNGQINIRTFCLSPGFPMRSTKWWRPKVVNKRGEYEDESNGEECVAPNAVVLASGIKMIPAERVEEVVALVQAGDVERLAKLEDYYASTRDSVFIEEEEEEEEE</sequence>
<keyword evidence="3" id="KW-1185">Reference proteome</keyword>
<protein>
    <submittedName>
        <fullName evidence="2">Uncharacterized protein</fullName>
    </submittedName>
</protein>
<keyword evidence="1" id="KW-0732">Signal</keyword>
<evidence type="ECO:0000256" key="1">
    <source>
        <dbReference type="SAM" id="SignalP"/>
    </source>
</evidence>
<proteinExistence type="predicted"/>
<dbReference type="AlphaFoldDB" id="A0A3N4IC53"/>